<keyword evidence="1" id="KW-0472">Membrane</keyword>
<gene>
    <name evidence="2" type="ORF">EDC64_110161</name>
</gene>
<protein>
    <submittedName>
        <fullName evidence="2">Putative branched-subunit amino acid permease</fullName>
    </submittedName>
</protein>
<dbReference type="Proteomes" id="UP000294664">
    <property type="component" value="Unassembled WGS sequence"/>
</dbReference>
<feature type="transmembrane region" description="Helical" evidence="1">
    <location>
        <begin position="84"/>
        <end position="107"/>
    </location>
</feature>
<dbReference type="InterPro" id="IPR011606">
    <property type="entry name" value="Brnchd-chn_aa_trnsp_permease"/>
</dbReference>
<dbReference type="EMBL" id="SMAI01000010">
    <property type="protein sequence ID" value="TCT03296.1"/>
    <property type="molecule type" value="Genomic_DNA"/>
</dbReference>
<feature type="transmembrane region" description="Helical" evidence="1">
    <location>
        <begin position="254"/>
        <end position="271"/>
    </location>
</feature>
<accession>A0A4R3LTP3</accession>
<sequence length="278" mass="29052">MAGAAALRLRQVRGRRSVLGCPGSGAPAPPRNWFVPPPASSPAPSSSSRWFLTGARAALSVPGLVLFAGYIGFGGLLTGIDFPFVAGLLSTLLIWALPAQIILIGGLATGTGLVPIALAVTLSSLRLMPMVLSLAPYLRGTRRSLARELLCAHFVAMTVWAEGHRLLPRMPLEGRIPFQLGLGCGLTTISLSGTAAGFFMAAELPVWLAVGLLFLTPISFSLLMIRGAREATDWIALALGFLTAPLVAGLSGGMDLMLCGIGGGTVAYLVGRRLRRRP</sequence>
<evidence type="ECO:0000256" key="1">
    <source>
        <dbReference type="SAM" id="Phobius"/>
    </source>
</evidence>
<feature type="transmembrane region" description="Helical" evidence="1">
    <location>
        <begin position="57"/>
        <end position="77"/>
    </location>
</feature>
<organism evidence="2 3">
    <name type="scientific">Aquabacter spiritensis</name>
    <dbReference type="NCBI Taxonomy" id="933073"/>
    <lineage>
        <taxon>Bacteria</taxon>
        <taxon>Pseudomonadati</taxon>
        <taxon>Pseudomonadota</taxon>
        <taxon>Alphaproteobacteria</taxon>
        <taxon>Hyphomicrobiales</taxon>
        <taxon>Xanthobacteraceae</taxon>
        <taxon>Aquabacter</taxon>
    </lineage>
</organism>
<keyword evidence="1" id="KW-1133">Transmembrane helix</keyword>
<feature type="transmembrane region" description="Helical" evidence="1">
    <location>
        <begin position="206"/>
        <end position="224"/>
    </location>
</feature>
<feature type="transmembrane region" description="Helical" evidence="1">
    <location>
        <begin position="178"/>
        <end position="200"/>
    </location>
</feature>
<dbReference type="Pfam" id="PF03591">
    <property type="entry name" value="AzlC"/>
    <property type="match status" value="1"/>
</dbReference>
<reference evidence="2 3" key="1">
    <citation type="submission" date="2019-03" db="EMBL/GenBank/DDBJ databases">
        <title>Genomic Encyclopedia of Type Strains, Phase IV (KMG-IV): sequencing the most valuable type-strain genomes for metagenomic binning, comparative biology and taxonomic classification.</title>
        <authorList>
            <person name="Goeker M."/>
        </authorList>
    </citation>
    <scope>NUCLEOTIDE SEQUENCE [LARGE SCALE GENOMIC DNA]</scope>
    <source>
        <strain evidence="2 3">DSM 9035</strain>
    </source>
</reference>
<name>A0A4R3LTP3_9HYPH</name>
<evidence type="ECO:0000313" key="2">
    <source>
        <dbReference type="EMBL" id="TCT03296.1"/>
    </source>
</evidence>
<keyword evidence="3" id="KW-1185">Reference proteome</keyword>
<comment type="caution">
    <text evidence="2">The sequence shown here is derived from an EMBL/GenBank/DDBJ whole genome shotgun (WGS) entry which is preliminary data.</text>
</comment>
<proteinExistence type="predicted"/>
<feature type="transmembrane region" description="Helical" evidence="1">
    <location>
        <begin position="113"/>
        <end position="138"/>
    </location>
</feature>
<evidence type="ECO:0000313" key="3">
    <source>
        <dbReference type="Proteomes" id="UP000294664"/>
    </source>
</evidence>
<dbReference type="AlphaFoldDB" id="A0A4R3LTP3"/>
<dbReference type="OrthoDB" id="7675159at2"/>
<keyword evidence="1" id="KW-0812">Transmembrane</keyword>